<keyword evidence="2" id="KW-1185">Reference proteome</keyword>
<dbReference type="VEuPathDB" id="VectorBase:MDOMA2_008290"/>
<dbReference type="Gene3D" id="1.10.238.20">
    <property type="entry name" value="Pheromone/general odorant binding protein domain"/>
    <property type="match status" value="1"/>
</dbReference>
<reference evidence="3" key="1">
    <citation type="submission" date="2025-08" db="UniProtKB">
        <authorList>
            <consortium name="RefSeq"/>
        </authorList>
    </citation>
    <scope>IDENTIFICATION</scope>
    <source>
        <strain evidence="3">Aabys</strain>
        <tissue evidence="3">Whole body</tissue>
    </source>
</reference>
<dbReference type="CDD" id="cd23992">
    <property type="entry name" value="PBP_GOBP"/>
    <property type="match status" value="1"/>
</dbReference>
<keyword evidence="1" id="KW-0732">Signal</keyword>
<proteinExistence type="predicted"/>
<gene>
    <name evidence="3" type="primary">LOC105262149</name>
</gene>
<dbReference type="InterPro" id="IPR036728">
    <property type="entry name" value="PBP_GOBP_sf"/>
</dbReference>
<accession>A0A9J7DB74</accession>
<dbReference type="KEGG" id="mde:105262149"/>
<evidence type="ECO:0000313" key="3">
    <source>
        <dbReference type="RefSeq" id="XP_011294648.2"/>
    </source>
</evidence>
<feature type="chain" id="PRO_5039940543" evidence="1">
    <location>
        <begin position="26"/>
        <end position="143"/>
    </location>
</feature>
<sequence>MKSANFLTGILVMVVFVGHLHISEALTDEEAEFVIQHAIVQCANLTKVNLQEAVHFLPINTKLMDNFSHDMKCYLLCFYRKINLIDFKDHPKHDDFALFMESRFEENKAKVQPALKKCLAIQHKDPCEEIYEFELCMVKNVQG</sequence>
<protein>
    <submittedName>
        <fullName evidence="3">Uncharacterized protein LOC105262149</fullName>
    </submittedName>
</protein>
<organism evidence="2 3">
    <name type="scientific">Musca domestica</name>
    <name type="common">House fly</name>
    <dbReference type="NCBI Taxonomy" id="7370"/>
    <lineage>
        <taxon>Eukaryota</taxon>
        <taxon>Metazoa</taxon>
        <taxon>Ecdysozoa</taxon>
        <taxon>Arthropoda</taxon>
        <taxon>Hexapoda</taxon>
        <taxon>Insecta</taxon>
        <taxon>Pterygota</taxon>
        <taxon>Neoptera</taxon>
        <taxon>Endopterygota</taxon>
        <taxon>Diptera</taxon>
        <taxon>Brachycera</taxon>
        <taxon>Muscomorpha</taxon>
        <taxon>Muscoidea</taxon>
        <taxon>Muscidae</taxon>
        <taxon>Musca</taxon>
    </lineage>
</organism>
<dbReference type="SUPFAM" id="SSF47565">
    <property type="entry name" value="Insect pheromone/odorant-binding proteins"/>
    <property type="match status" value="1"/>
</dbReference>
<feature type="signal peptide" evidence="1">
    <location>
        <begin position="1"/>
        <end position="25"/>
    </location>
</feature>
<name>A0A9J7DB74_MUSDO</name>
<dbReference type="GeneID" id="105262149"/>
<evidence type="ECO:0000313" key="2">
    <source>
        <dbReference type="Proteomes" id="UP001652621"/>
    </source>
</evidence>
<dbReference type="InterPro" id="IPR006170">
    <property type="entry name" value="PBP/GOBP"/>
</dbReference>
<dbReference type="RefSeq" id="XP_011294648.2">
    <property type="nucleotide sequence ID" value="XM_011296346.3"/>
</dbReference>
<dbReference type="Proteomes" id="UP001652621">
    <property type="component" value="Unplaced"/>
</dbReference>
<dbReference type="OrthoDB" id="7665616at2759"/>
<dbReference type="GO" id="GO:0005549">
    <property type="term" value="F:odorant binding"/>
    <property type="evidence" value="ECO:0007669"/>
    <property type="project" value="InterPro"/>
</dbReference>
<evidence type="ECO:0000256" key="1">
    <source>
        <dbReference type="SAM" id="SignalP"/>
    </source>
</evidence>
<dbReference type="Pfam" id="PF01395">
    <property type="entry name" value="PBP_GOBP"/>
    <property type="match status" value="1"/>
</dbReference>
<dbReference type="AlphaFoldDB" id="A0A9J7DB74"/>
<dbReference type="SMART" id="SM00708">
    <property type="entry name" value="PhBP"/>
    <property type="match status" value="1"/>
</dbReference>